<reference evidence="1" key="1">
    <citation type="journal article" date="2015" name="Nature">
        <title>Complex archaea that bridge the gap between prokaryotes and eukaryotes.</title>
        <authorList>
            <person name="Spang A."/>
            <person name="Saw J.H."/>
            <person name="Jorgensen S.L."/>
            <person name="Zaremba-Niedzwiedzka K."/>
            <person name="Martijn J."/>
            <person name="Lind A.E."/>
            <person name="van Eijk R."/>
            <person name="Schleper C."/>
            <person name="Guy L."/>
            <person name="Ettema T.J."/>
        </authorList>
    </citation>
    <scope>NUCLEOTIDE SEQUENCE</scope>
</reference>
<name>A0A0F9MEG6_9ZZZZ</name>
<gene>
    <name evidence="1" type="ORF">LCGC14_1099350</name>
</gene>
<dbReference type="AlphaFoldDB" id="A0A0F9MEG6"/>
<protein>
    <submittedName>
        <fullName evidence="1">Uncharacterized protein</fullName>
    </submittedName>
</protein>
<proteinExistence type="predicted"/>
<comment type="caution">
    <text evidence="1">The sequence shown here is derived from an EMBL/GenBank/DDBJ whole genome shotgun (WGS) entry which is preliminary data.</text>
</comment>
<organism evidence="1">
    <name type="scientific">marine sediment metagenome</name>
    <dbReference type="NCBI Taxonomy" id="412755"/>
    <lineage>
        <taxon>unclassified sequences</taxon>
        <taxon>metagenomes</taxon>
        <taxon>ecological metagenomes</taxon>
    </lineage>
</organism>
<dbReference type="EMBL" id="LAZR01004940">
    <property type="protein sequence ID" value="KKN04244.1"/>
    <property type="molecule type" value="Genomic_DNA"/>
</dbReference>
<accession>A0A0F9MEG6</accession>
<sequence length="54" mass="6400">MKNSILCRVIWKVKSGLHYDLDDLILDLSKRGIEFIYSHNDDIPILILKEKEEK</sequence>
<evidence type="ECO:0000313" key="1">
    <source>
        <dbReference type="EMBL" id="KKN04244.1"/>
    </source>
</evidence>